<dbReference type="AlphaFoldDB" id="A0A6J4I329"/>
<dbReference type="InterPro" id="IPR026289">
    <property type="entry name" value="SBP_TakP-like"/>
</dbReference>
<evidence type="ECO:0000256" key="3">
    <source>
        <dbReference type="PIRSR" id="PIRSR039026-2"/>
    </source>
</evidence>
<evidence type="ECO:0000313" key="5">
    <source>
        <dbReference type="EMBL" id="CAA9240898.1"/>
    </source>
</evidence>
<feature type="binding site" evidence="3">
    <location>
        <position position="216"/>
    </location>
    <ligand>
        <name>substrate</name>
    </ligand>
</feature>
<sequence>MKRRRFIARGTAGAAGATAATLAAPNLASAQPRIRWRCPGSFPKSLDTLYGTQEHLARRVSEMTDGAFQIQVFGPGEVVPALQVLDAAGGGTVECGFTSGYYYLGKDPSLAIVTCLPFGLSTKQHWAWLTHGGARQLYAEVYRDQGVVAIPAGNTGSQMGGWFRKEIRSVEDLKGLKFRIAGYGGNALQKLGVVTQQIGGPDIYPALERGVIDGAEWVGPYDDEKLGFNRIAPFYYYPGWWEYSPSVDFMVNARAYEQLPAAYKAILEAACAESWHWMAARYDTLNPAAMRRLIAAGTQLRAFPRDVLAACYRASQELYTEIGAQNPRFKRLHEQWDRFRTEQVQWARVSEDSLANFLAVSTAQR</sequence>
<feature type="binding site" evidence="3">
    <location>
        <position position="242"/>
    </location>
    <ligand>
        <name>substrate</name>
    </ligand>
</feature>
<dbReference type="InterPro" id="IPR038404">
    <property type="entry name" value="TRAP_DctP_sf"/>
</dbReference>
<dbReference type="Gene3D" id="3.40.190.10">
    <property type="entry name" value="Periplasmic binding protein-like II"/>
    <property type="match status" value="1"/>
</dbReference>
<dbReference type="Gene3D" id="3.40.190.170">
    <property type="entry name" value="Bacterial extracellular solute-binding protein, family 7"/>
    <property type="match status" value="1"/>
</dbReference>
<reference evidence="5" key="1">
    <citation type="submission" date="2020-02" db="EMBL/GenBank/DDBJ databases">
        <authorList>
            <person name="Meier V. D."/>
        </authorList>
    </citation>
    <scope>NUCLEOTIDE SEQUENCE</scope>
    <source>
        <strain evidence="5">AVDCRST_MAG04</strain>
    </source>
</reference>
<feature type="chain" id="PRO_5026820564" description="TRAP-type C4-dicarboxylate transport system, periplasmic component" evidence="4">
    <location>
        <begin position="24"/>
        <end position="365"/>
    </location>
</feature>
<dbReference type="SUPFAM" id="SSF53850">
    <property type="entry name" value="Periplasmic binding protein-like II"/>
    <property type="match status" value="1"/>
</dbReference>
<feature type="binding site" evidence="3">
    <location>
        <position position="217"/>
    </location>
    <ligand>
        <name>Na(+)</name>
        <dbReference type="ChEBI" id="CHEBI:29101"/>
    </ligand>
</feature>
<feature type="binding site" evidence="2">
    <location>
        <position position="158"/>
    </location>
    <ligand>
        <name>substrate</name>
    </ligand>
</feature>
<evidence type="ECO:0000256" key="4">
    <source>
        <dbReference type="SAM" id="SignalP"/>
    </source>
</evidence>
<dbReference type="GO" id="GO:0031317">
    <property type="term" value="C:tripartite ATP-independent periplasmic transporter complex"/>
    <property type="evidence" value="ECO:0007669"/>
    <property type="project" value="InterPro"/>
</dbReference>
<dbReference type="InterPro" id="IPR018389">
    <property type="entry name" value="DctP_fam"/>
</dbReference>
<dbReference type="PANTHER" id="PTHR33376:SF5">
    <property type="entry name" value="EXTRACYTOPLASMIC SOLUTE RECEPTOR PROTEIN"/>
    <property type="match status" value="1"/>
</dbReference>
<accession>A0A6J4I329</accession>
<keyword evidence="1 4" id="KW-0732">Signal</keyword>
<organism evidence="5">
    <name type="scientific">uncultured Acetobacteraceae bacterium</name>
    <dbReference type="NCBI Taxonomy" id="169975"/>
    <lineage>
        <taxon>Bacteria</taxon>
        <taxon>Pseudomonadati</taxon>
        <taxon>Pseudomonadota</taxon>
        <taxon>Alphaproteobacteria</taxon>
        <taxon>Acetobacterales</taxon>
        <taxon>Acetobacteraceae</taxon>
        <taxon>environmental samples</taxon>
    </lineage>
</organism>
<dbReference type="NCBIfam" id="NF037995">
    <property type="entry name" value="TRAP_S1"/>
    <property type="match status" value="1"/>
</dbReference>
<proteinExistence type="predicted"/>
<dbReference type="GO" id="GO:0046872">
    <property type="term" value="F:metal ion binding"/>
    <property type="evidence" value="ECO:0007669"/>
    <property type="project" value="UniProtKB-KW"/>
</dbReference>
<dbReference type="EMBL" id="CADCTL010000113">
    <property type="protein sequence ID" value="CAA9240898.1"/>
    <property type="molecule type" value="Genomic_DNA"/>
</dbReference>
<evidence type="ECO:0000256" key="2">
    <source>
        <dbReference type="PIRSR" id="PIRSR039026-1"/>
    </source>
</evidence>
<dbReference type="GO" id="GO:0055085">
    <property type="term" value="P:transmembrane transport"/>
    <property type="evidence" value="ECO:0007669"/>
    <property type="project" value="InterPro"/>
</dbReference>
<feature type="signal peptide" evidence="4">
    <location>
        <begin position="1"/>
        <end position="23"/>
    </location>
</feature>
<gene>
    <name evidence="5" type="ORF">AVDCRST_MAG04-1611</name>
</gene>
<name>A0A6J4I329_9PROT</name>
<keyword evidence="3" id="KW-0479">Metal-binding</keyword>
<evidence type="ECO:0008006" key="6">
    <source>
        <dbReference type="Google" id="ProtNLM"/>
    </source>
</evidence>
<dbReference type="PROSITE" id="PS51318">
    <property type="entry name" value="TAT"/>
    <property type="match status" value="1"/>
</dbReference>
<dbReference type="InterPro" id="IPR006311">
    <property type="entry name" value="TAT_signal"/>
</dbReference>
<dbReference type="PIRSF" id="PIRSF039026">
    <property type="entry name" value="SiaP"/>
    <property type="match status" value="1"/>
</dbReference>
<feature type="binding site" evidence="2">
    <location>
        <position position="179"/>
    </location>
    <ligand>
        <name>substrate</name>
    </ligand>
</feature>
<dbReference type="Pfam" id="PF03480">
    <property type="entry name" value="DctP"/>
    <property type="match status" value="1"/>
</dbReference>
<evidence type="ECO:0000256" key="1">
    <source>
        <dbReference type="ARBA" id="ARBA00022729"/>
    </source>
</evidence>
<dbReference type="PANTHER" id="PTHR33376">
    <property type="match status" value="1"/>
</dbReference>
<protein>
    <recommendedName>
        <fullName evidence="6">TRAP-type C4-dicarboxylate transport system, periplasmic component</fullName>
    </recommendedName>
</protein>